<keyword evidence="6 11" id="KW-0239">DNA-directed DNA polymerase</keyword>
<reference evidence="14" key="2">
    <citation type="journal article" date="2021" name="Microbiome">
        <title>Successional dynamics and alternative stable states in a saline activated sludge microbial community over 9 years.</title>
        <authorList>
            <person name="Wang Y."/>
            <person name="Ye J."/>
            <person name="Ju F."/>
            <person name="Liu L."/>
            <person name="Boyd J.A."/>
            <person name="Deng Y."/>
            <person name="Parks D.H."/>
            <person name="Jiang X."/>
            <person name="Yin X."/>
            <person name="Woodcroft B.J."/>
            <person name="Tyson G.W."/>
            <person name="Hugenholtz P."/>
            <person name="Polz M.F."/>
            <person name="Zhang T."/>
        </authorList>
    </citation>
    <scope>NUCLEOTIDE SEQUENCE</scope>
    <source>
        <strain evidence="14">HKST-UBA13</strain>
    </source>
</reference>
<evidence type="ECO:0000256" key="1">
    <source>
        <dbReference type="ARBA" id="ARBA00007705"/>
    </source>
</evidence>
<comment type="catalytic activity">
    <reaction evidence="9 11">
        <text>DNA(n) + a 2'-deoxyribonucleoside 5'-triphosphate = DNA(n+1) + diphosphate</text>
        <dbReference type="Rhea" id="RHEA:22508"/>
        <dbReference type="Rhea" id="RHEA-COMP:17339"/>
        <dbReference type="Rhea" id="RHEA-COMP:17340"/>
        <dbReference type="ChEBI" id="CHEBI:33019"/>
        <dbReference type="ChEBI" id="CHEBI:61560"/>
        <dbReference type="ChEBI" id="CHEBI:173112"/>
        <dbReference type="EC" id="2.7.7.7"/>
    </reaction>
</comment>
<dbReference type="InterPro" id="IPR002298">
    <property type="entry name" value="DNA_polymerase_A"/>
</dbReference>
<dbReference type="InterPro" id="IPR029060">
    <property type="entry name" value="PIN-like_dom_sf"/>
</dbReference>
<dbReference type="GO" id="GO:0006261">
    <property type="term" value="P:DNA-templated DNA replication"/>
    <property type="evidence" value="ECO:0007669"/>
    <property type="project" value="UniProtKB-UniRule"/>
</dbReference>
<comment type="caution">
    <text evidence="14">The sequence shown here is derived from an EMBL/GenBank/DDBJ whole genome shotgun (WGS) entry which is preliminary data.</text>
</comment>
<dbReference type="Gene3D" id="1.20.1060.10">
    <property type="entry name" value="Taq DNA Polymerase, Chain T, domain 4"/>
    <property type="match status" value="1"/>
</dbReference>
<dbReference type="PRINTS" id="PR00868">
    <property type="entry name" value="DNAPOLI"/>
</dbReference>
<dbReference type="InterPro" id="IPR018320">
    <property type="entry name" value="DNA_polymerase_1"/>
</dbReference>
<dbReference type="SUPFAM" id="SSF88723">
    <property type="entry name" value="PIN domain-like"/>
    <property type="match status" value="1"/>
</dbReference>
<dbReference type="GO" id="GO:0003677">
    <property type="term" value="F:DNA binding"/>
    <property type="evidence" value="ECO:0007669"/>
    <property type="project" value="UniProtKB-UniRule"/>
</dbReference>
<dbReference type="Gene3D" id="3.30.70.370">
    <property type="match status" value="1"/>
</dbReference>
<dbReference type="CDD" id="cd09859">
    <property type="entry name" value="PIN_53EXO"/>
    <property type="match status" value="1"/>
</dbReference>
<dbReference type="PANTHER" id="PTHR10133:SF27">
    <property type="entry name" value="DNA POLYMERASE NU"/>
    <property type="match status" value="1"/>
</dbReference>
<dbReference type="InterPro" id="IPR020046">
    <property type="entry name" value="5-3_exonucl_a-hlix_arch_N"/>
</dbReference>
<evidence type="ECO:0000256" key="9">
    <source>
        <dbReference type="ARBA" id="ARBA00049244"/>
    </source>
</evidence>
<dbReference type="CDD" id="cd09898">
    <property type="entry name" value="H3TH_53EXO"/>
    <property type="match status" value="1"/>
</dbReference>
<dbReference type="EMBL" id="JAGQLJ010000016">
    <property type="protein sequence ID" value="MCA9380801.1"/>
    <property type="molecule type" value="Genomic_DNA"/>
</dbReference>
<dbReference type="NCBIfam" id="TIGR00593">
    <property type="entry name" value="pola"/>
    <property type="match status" value="1"/>
</dbReference>
<dbReference type="FunFam" id="1.10.150.20:FF:000002">
    <property type="entry name" value="DNA polymerase I"/>
    <property type="match status" value="1"/>
</dbReference>
<comment type="function">
    <text evidence="11">In addition to polymerase activity, this DNA polymerase exhibits 5'-3' exonuclease activity.</text>
</comment>
<dbReference type="GO" id="GO:0006302">
    <property type="term" value="P:double-strand break repair"/>
    <property type="evidence" value="ECO:0007669"/>
    <property type="project" value="TreeGrafter"/>
</dbReference>
<reference evidence="14" key="1">
    <citation type="submission" date="2020-04" db="EMBL/GenBank/DDBJ databases">
        <authorList>
            <person name="Zhang T."/>
        </authorList>
    </citation>
    <scope>NUCLEOTIDE SEQUENCE</scope>
    <source>
        <strain evidence="14">HKST-UBA13</strain>
    </source>
</reference>
<keyword evidence="4 11" id="KW-0235">DNA replication</keyword>
<evidence type="ECO:0000259" key="12">
    <source>
        <dbReference type="SMART" id="SM00475"/>
    </source>
</evidence>
<dbReference type="GO" id="GO:0008409">
    <property type="term" value="F:5'-3' exonuclease activity"/>
    <property type="evidence" value="ECO:0007669"/>
    <property type="project" value="UniProtKB-UniRule"/>
</dbReference>
<dbReference type="Pfam" id="PF02739">
    <property type="entry name" value="5_3_exonuc_N"/>
    <property type="match status" value="1"/>
</dbReference>
<dbReference type="Proteomes" id="UP000775877">
    <property type="component" value="Unassembled WGS sequence"/>
</dbReference>
<accession>A0A955I9J4</accession>
<dbReference type="Gene3D" id="1.10.150.20">
    <property type="entry name" value="5' to 3' exonuclease, C-terminal subdomain"/>
    <property type="match status" value="2"/>
</dbReference>
<dbReference type="InterPro" id="IPR020045">
    <property type="entry name" value="DNA_polI_H3TH"/>
</dbReference>
<dbReference type="SUPFAM" id="SSF56672">
    <property type="entry name" value="DNA/RNA polymerases"/>
    <property type="match status" value="1"/>
</dbReference>
<evidence type="ECO:0000256" key="10">
    <source>
        <dbReference type="NCBIfam" id="TIGR00593"/>
    </source>
</evidence>
<dbReference type="InterPro" id="IPR001098">
    <property type="entry name" value="DNA-dir_DNA_pol_A_palm_dom"/>
</dbReference>
<keyword evidence="11" id="KW-0378">Hydrolase</keyword>
<evidence type="ECO:0000256" key="8">
    <source>
        <dbReference type="ARBA" id="ARBA00023204"/>
    </source>
</evidence>
<name>A0A955I9J4_9BACT</name>
<dbReference type="Pfam" id="PF00476">
    <property type="entry name" value="DNA_pol_A"/>
    <property type="match status" value="1"/>
</dbReference>
<keyword evidence="2 11" id="KW-0808">Transferase</keyword>
<dbReference type="AlphaFoldDB" id="A0A955I9J4"/>
<evidence type="ECO:0000313" key="15">
    <source>
        <dbReference type="Proteomes" id="UP000775877"/>
    </source>
</evidence>
<dbReference type="EC" id="2.7.7.7" evidence="10 11"/>
<organism evidence="14 15">
    <name type="scientific">Candidatus Dojkabacteria bacterium</name>
    <dbReference type="NCBI Taxonomy" id="2099670"/>
    <lineage>
        <taxon>Bacteria</taxon>
        <taxon>Candidatus Dojkabacteria</taxon>
    </lineage>
</organism>
<comment type="similarity">
    <text evidence="1 11">Belongs to the DNA polymerase type-A family.</text>
</comment>
<evidence type="ECO:0000256" key="3">
    <source>
        <dbReference type="ARBA" id="ARBA00022695"/>
    </source>
</evidence>
<keyword evidence="5 11" id="KW-0227">DNA damage</keyword>
<keyword evidence="11" id="KW-0540">Nuclease</keyword>
<keyword evidence="8 11" id="KW-0234">DNA repair</keyword>
<feature type="domain" description="DNA-directed DNA polymerase family A palm" evidence="13">
    <location>
        <begin position="633"/>
        <end position="837"/>
    </location>
</feature>
<sequence>MERKKLVVIDSFALIFRAYYAYPPTLSTKDGMITNAIYGYATLLIDVINIFKPDYLVAVFDSDKPTIRSSEFATYKANRKETDQDLLLQIPKVIELVEKFNIPMLKVDGYEADDIIATLCETYKKKGIDQIVVTGDQDLFQLVDEDTSVYLAGRSFSQSKLYKAEDVFTKLGVKPIQIPDYKGLSGDPSDNIPGVAGIGKKSAEQLLQEYGSIDEIYNHIEELKPAWKNKLQEGYEIAIKSRELATVVPDVPINFAIESAEFSTFPLDDVLEFCSQLEFKSIINKVKKLAESLGINTEEKSAAKQSLGLFEEPEESNAVALKNYTEKIHEKDANLFIFSKINNIEKAPIDYEVEELIIKFENDIYSVKQSKIKDFISKVLSNNNKLVGVNIKEFLHSLINLGIEPKEVFKVTFEDLGYATQIISEGTATYSIDDVLSYTEAGYASSPEGILEKLPVAHEFIREVFSKEKKLYDIYELEKEVMSTVIEMEQEGILFDNNKIEEFKQKLDKEIDKLTKKIYEYAGHEFNINSPKQVGEVLFEEMGLPVDKKTKSGSYSTNEKSLSKIKEVDPIVGSILNFRELDKLRSTYVTPLPGFVSADGKIHAVFDQMGAVSGRFSSRNPNMQNIPANDGVGVNIRDAFIAEKDSIFVAFDYSQQELRILAALADEQIMIDSFNKGEDIHALTASQLFGKDVKDVTKAERTAGKTINFSIVYGVSGFGLSENLKIGRKEAQDLIDTYYSKYKKIAEYFDNKRKEIHIKMYGETILGRRRKNTMTKSKQWFVKNAVERELLNFAIQGSAADLMKLAMNKFEQRLSKYPAKLLLQIHDEFLFEFNKPKDKKLLDQFINEVKDIMENVYDIGVDYKVDVKSGKIWGKME</sequence>
<keyword evidence="3 11" id="KW-0548">Nucleotidyltransferase</keyword>
<keyword evidence="11" id="KW-0269">Exonuclease</keyword>
<evidence type="ECO:0000256" key="7">
    <source>
        <dbReference type="ARBA" id="ARBA00023125"/>
    </source>
</evidence>
<evidence type="ECO:0000256" key="6">
    <source>
        <dbReference type="ARBA" id="ARBA00022932"/>
    </source>
</evidence>
<dbReference type="InterPro" id="IPR043502">
    <property type="entry name" value="DNA/RNA_pol_sf"/>
</dbReference>
<dbReference type="FunFam" id="1.20.1060.10:FF:000001">
    <property type="entry name" value="DNA polymerase I"/>
    <property type="match status" value="1"/>
</dbReference>
<evidence type="ECO:0000256" key="11">
    <source>
        <dbReference type="RuleBase" id="RU004460"/>
    </source>
</evidence>
<evidence type="ECO:0000256" key="4">
    <source>
        <dbReference type="ARBA" id="ARBA00022705"/>
    </source>
</evidence>
<keyword evidence="7 11" id="KW-0238">DNA-binding</keyword>
<protein>
    <recommendedName>
        <fullName evidence="10 11">DNA polymerase I</fullName>
        <ecNumber evidence="10 11">2.7.7.7</ecNumber>
    </recommendedName>
</protein>
<proteinExistence type="inferred from homology"/>
<dbReference type="Gene3D" id="3.40.50.1010">
    <property type="entry name" value="5'-nuclease"/>
    <property type="match status" value="1"/>
</dbReference>
<dbReference type="SMART" id="SM00279">
    <property type="entry name" value="HhH2"/>
    <property type="match status" value="1"/>
</dbReference>
<dbReference type="InterPro" id="IPR002421">
    <property type="entry name" value="5-3_exonuclease"/>
</dbReference>
<evidence type="ECO:0000313" key="14">
    <source>
        <dbReference type="EMBL" id="MCA9380801.1"/>
    </source>
</evidence>
<dbReference type="InterPro" id="IPR008918">
    <property type="entry name" value="HhH2"/>
</dbReference>
<evidence type="ECO:0000259" key="13">
    <source>
        <dbReference type="SMART" id="SM00482"/>
    </source>
</evidence>
<evidence type="ECO:0000256" key="2">
    <source>
        <dbReference type="ARBA" id="ARBA00022679"/>
    </source>
</evidence>
<dbReference type="FunFam" id="1.10.150.20:FF:000003">
    <property type="entry name" value="DNA polymerase I"/>
    <property type="match status" value="1"/>
</dbReference>
<gene>
    <name evidence="11 14" type="primary">polA</name>
    <name evidence="14" type="ORF">KC678_00890</name>
</gene>
<feature type="domain" description="5'-3' exonuclease" evidence="12">
    <location>
        <begin position="4"/>
        <end position="263"/>
    </location>
</feature>
<evidence type="ECO:0000256" key="5">
    <source>
        <dbReference type="ARBA" id="ARBA00022763"/>
    </source>
</evidence>
<dbReference type="CDD" id="cd08637">
    <property type="entry name" value="DNA_pol_A_pol_I_C"/>
    <property type="match status" value="1"/>
</dbReference>
<dbReference type="InterPro" id="IPR036279">
    <property type="entry name" value="5-3_exonuclease_C_sf"/>
</dbReference>
<dbReference type="Pfam" id="PF01367">
    <property type="entry name" value="5_3_exonuc"/>
    <property type="match status" value="1"/>
</dbReference>
<dbReference type="SUPFAM" id="SSF47807">
    <property type="entry name" value="5' to 3' exonuclease, C-terminal subdomain"/>
    <property type="match status" value="1"/>
</dbReference>
<dbReference type="GO" id="GO:0003887">
    <property type="term" value="F:DNA-directed DNA polymerase activity"/>
    <property type="evidence" value="ECO:0007669"/>
    <property type="project" value="UniProtKB-UniRule"/>
</dbReference>
<dbReference type="PANTHER" id="PTHR10133">
    <property type="entry name" value="DNA POLYMERASE I"/>
    <property type="match status" value="1"/>
</dbReference>
<dbReference type="SMART" id="SM00475">
    <property type="entry name" value="53EXOc"/>
    <property type="match status" value="1"/>
</dbReference>
<dbReference type="NCBIfam" id="NF004397">
    <property type="entry name" value="PRK05755.1"/>
    <property type="match status" value="1"/>
</dbReference>
<dbReference type="SMART" id="SM00482">
    <property type="entry name" value="POLAc"/>
    <property type="match status" value="1"/>
</dbReference>